<dbReference type="Proteomes" id="UP001156196">
    <property type="component" value="Chromosome"/>
</dbReference>
<dbReference type="NCBIfam" id="TIGR01581">
    <property type="entry name" value="Mo_ABC_porter"/>
    <property type="match status" value="1"/>
</dbReference>
<dbReference type="InterPro" id="IPR035906">
    <property type="entry name" value="MetI-like_sf"/>
</dbReference>
<keyword evidence="7 8" id="KW-0472">Membrane</keyword>
<feature type="transmembrane region" description="Helical" evidence="8">
    <location>
        <begin position="143"/>
        <end position="167"/>
    </location>
</feature>
<gene>
    <name evidence="10" type="ORF">OH143_09970</name>
</gene>
<dbReference type="InterPro" id="IPR000515">
    <property type="entry name" value="MetI-like"/>
</dbReference>
<dbReference type="SUPFAM" id="SSF161098">
    <property type="entry name" value="MetI-like"/>
    <property type="match status" value="1"/>
</dbReference>
<comment type="similarity">
    <text evidence="8">Belongs to the binding-protein-dependent transport system permease family.</text>
</comment>
<evidence type="ECO:0000256" key="7">
    <source>
        <dbReference type="ARBA" id="ARBA00023136"/>
    </source>
</evidence>
<sequence length="281" mass="29759">MDSTPFRQSPEVTRPEGGLARVSRAGLALLVAALVALFLLFVTLPVASLFLRISPEAFLRSLAEPVVLDALSLSLATATVSTAIVVVFGTPLALVNARHDYPGRAIVDTLTDLPIVLPPAVAGIALLMAFGRRGVVGQYLDQFGISIAFTTVAVILAQVFVASPFYIRQARASFEAVDRIYEDAARTLGASPMKVALRVTIPLAWGGLISGAILSFARALGEFGATIMFAGNFQGRTQTMPLAIYTTMQGDLDAAISLAIVLVVISFAVIAAVKIMTRRRL</sequence>
<feature type="transmembrane region" description="Helical" evidence="8">
    <location>
        <begin position="27"/>
        <end position="51"/>
    </location>
</feature>
<dbReference type="Gene3D" id="1.10.3720.10">
    <property type="entry name" value="MetI-like"/>
    <property type="match status" value="1"/>
</dbReference>
<keyword evidence="5 8" id="KW-1133">Transmembrane helix</keyword>
<keyword evidence="4 8" id="KW-0812">Transmembrane</keyword>
<dbReference type="AlphaFoldDB" id="A0AAX3E9U5"/>
<dbReference type="PANTHER" id="PTHR30406:SF8">
    <property type="entry name" value="SULFATE TRANSPORT SYSTEM PERMEASE PROTEIN CYST"/>
    <property type="match status" value="1"/>
</dbReference>
<proteinExistence type="inferred from homology"/>
<keyword evidence="3" id="KW-0500">Molybdenum</keyword>
<dbReference type="GeneID" id="4846022"/>
<dbReference type="RefSeq" id="WP_052291845.1">
    <property type="nucleotide sequence ID" value="NZ_CP109831.1"/>
</dbReference>
<dbReference type="NCBIfam" id="TIGR02141">
    <property type="entry name" value="modB_ABC"/>
    <property type="match status" value="1"/>
</dbReference>
<dbReference type="PANTHER" id="PTHR30406">
    <property type="entry name" value="SULFATE TRANSPORT SYSTEM PERMEASE PROTEIN"/>
    <property type="match status" value="1"/>
</dbReference>
<keyword evidence="11" id="KW-1185">Reference proteome</keyword>
<dbReference type="EMBL" id="CP109831">
    <property type="protein sequence ID" value="UYU18021.1"/>
    <property type="molecule type" value="Genomic_DNA"/>
</dbReference>
<evidence type="ECO:0000256" key="3">
    <source>
        <dbReference type="ARBA" id="ARBA00022505"/>
    </source>
</evidence>
<dbReference type="PROSITE" id="PS50928">
    <property type="entry name" value="ABC_TM1"/>
    <property type="match status" value="1"/>
</dbReference>
<evidence type="ECO:0000256" key="6">
    <source>
        <dbReference type="ARBA" id="ARBA00023032"/>
    </source>
</evidence>
<name>A0AAX3E9U5_9EURY</name>
<accession>A0AAX3E9U5</accession>
<dbReference type="GeneID" id="76731220"/>
<dbReference type="InterPro" id="IPR005667">
    <property type="entry name" value="Sulph_transpt2"/>
</dbReference>
<evidence type="ECO:0000313" key="10">
    <source>
        <dbReference type="EMBL" id="UYU18021.1"/>
    </source>
</evidence>
<dbReference type="GO" id="GO:0015098">
    <property type="term" value="F:molybdate ion transmembrane transporter activity"/>
    <property type="evidence" value="ECO:0007669"/>
    <property type="project" value="InterPro"/>
</dbReference>
<dbReference type="InterPro" id="IPR006469">
    <property type="entry name" value="NifC_ABC_porter"/>
</dbReference>
<dbReference type="KEGG" id="msum:OH143_09970"/>
<evidence type="ECO:0000313" key="11">
    <source>
        <dbReference type="Proteomes" id="UP001156196"/>
    </source>
</evidence>
<feature type="transmembrane region" description="Helical" evidence="8">
    <location>
        <begin position="71"/>
        <end position="97"/>
    </location>
</feature>
<evidence type="ECO:0000256" key="2">
    <source>
        <dbReference type="ARBA" id="ARBA00022448"/>
    </source>
</evidence>
<reference evidence="10" key="1">
    <citation type="submission" date="2022-10" db="EMBL/GenBank/DDBJ databases">
        <title>Complete genome of Methanoculleus submarinus DSM 15122.</title>
        <authorList>
            <person name="Chen S.-C."/>
            <person name="Lai S.-J."/>
            <person name="You Y.-T."/>
        </authorList>
    </citation>
    <scope>NUCLEOTIDE SEQUENCE</scope>
    <source>
        <strain evidence="10">DSM 15122</strain>
    </source>
</reference>
<evidence type="ECO:0000256" key="1">
    <source>
        <dbReference type="ARBA" id="ARBA00004141"/>
    </source>
</evidence>
<protein>
    <submittedName>
        <fullName evidence="10">ABC transporter permease</fullName>
    </submittedName>
</protein>
<dbReference type="InterPro" id="IPR011867">
    <property type="entry name" value="ModB_ABC"/>
</dbReference>
<organism evidence="10 11">
    <name type="scientific">Methanoculleus submarinus</name>
    <dbReference type="NCBI Taxonomy" id="204050"/>
    <lineage>
        <taxon>Archaea</taxon>
        <taxon>Methanobacteriati</taxon>
        <taxon>Methanobacteriota</taxon>
        <taxon>Stenosarchaea group</taxon>
        <taxon>Methanomicrobia</taxon>
        <taxon>Methanomicrobiales</taxon>
        <taxon>Methanomicrobiaceae</taxon>
        <taxon>Methanoculleus</taxon>
    </lineage>
</organism>
<dbReference type="CDD" id="cd06261">
    <property type="entry name" value="TM_PBP2"/>
    <property type="match status" value="1"/>
</dbReference>
<feature type="domain" description="ABC transmembrane type-1" evidence="9">
    <location>
        <begin position="71"/>
        <end position="271"/>
    </location>
</feature>
<dbReference type="GO" id="GO:0005886">
    <property type="term" value="C:plasma membrane"/>
    <property type="evidence" value="ECO:0007669"/>
    <property type="project" value="UniProtKB-SubCell"/>
</dbReference>
<evidence type="ECO:0000259" key="9">
    <source>
        <dbReference type="PROSITE" id="PS50928"/>
    </source>
</evidence>
<feature type="transmembrane region" description="Helical" evidence="8">
    <location>
        <begin position="195"/>
        <end position="217"/>
    </location>
</feature>
<keyword evidence="6" id="KW-0764">Sulfate transport</keyword>
<keyword evidence="2 8" id="KW-0813">Transport</keyword>
<feature type="transmembrane region" description="Helical" evidence="8">
    <location>
        <begin position="109"/>
        <end position="131"/>
    </location>
</feature>
<comment type="subcellular location">
    <subcellularLocation>
        <location evidence="8">Cell membrane</location>
        <topology evidence="8">Multi-pass membrane protein</topology>
    </subcellularLocation>
    <subcellularLocation>
        <location evidence="1">Membrane</location>
        <topology evidence="1">Multi-pass membrane protein</topology>
    </subcellularLocation>
</comment>
<evidence type="ECO:0000256" key="5">
    <source>
        <dbReference type="ARBA" id="ARBA00022989"/>
    </source>
</evidence>
<feature type="transmembrane region" description="Helical" evidence="8">
    <location>
        <begin position="254"/>
        <end position="273"/>
    </location>
</feature>
<evidence type="ECO:0000256" key="8">
    <source>
        <dbReference type="RuleBase" id="RU363032"/>
    </source>
</evidence>
<evidence type="ECO:0000256" key="4">
    <source>
        <dbReference type="ARBA" id="ARBA00022692"/>
    </source>
</evidence>
<dbReference type="GO" id="GO:0015419">
    <property type="term" value="F:ABC-type sulfate transporter activity"/>
    <property type="evidence" value="ECO:0007669"/>
    <property type="project" value="InterPro"/>
</dbReference>
<dbReference type="Pfam" id="PF00528">
    <property type="entry name" value="BPD_transp_1"/>
    <property type="match status" value="1"/>
</dbReference>